<feature type="transmembrane region" description="Helical" evidence="2">
    <location>
        <begin position="82"/>
        <end position="99"/>
    </location>
</feature>
<feature type="compositionally biased region" description="Basic residues" evidence="1">
    <location>
        <begin position="273"/>
        <end position="286"/>
    </location>
</feature>
<keyword evidence="2" id="KW-0472">Membrane</keyword>
<feature type="compositionally biased region" description="Low complexity" evidence="1">
    <location>
        <begin position="243"/>
        <end position="257"/>
    </location>
</feature>
<feature type="transmembrane region" description="Helical" evidence="2">
    <location>
        <begin position="12"/>
        <end position="33"/>
    </location>
</feature>
<feature type="region of interest" description="Disordered" evidence="1">
    <location>
        <begin position="242"/>
        <end position="286"/>
    </location>
</feature>
<feature type="compositionally biased region" description="Basic and acidic residues" evidence="1">
    <location>
        <begin position="188"/>
        <end position="199"/>
    </location>
</feature>
<dbReference type="EMBL" id="BGPR01005870">
    <property type="protein sequence ID" value="GBN14167.1"/>
    <property type="molecule type" value="Genomic_DNA"/>
</dbReference>
<keyword evidence="2" id="KW-1133">Transmembrane helix</keyword>
<dbReference type="AlphaFoldDB" id="A0A4Y2LLF4"/>
<protein>
    <submittedName>
        <fullName evidence="3">Uncharacterized protein</fullName>
    </submittedName>
</protein>
<accession>A0A4Y2LLF4</accession>
<proteinExistence type="predicted"/>
<evidence type="ECO:0000256" key="1">
    <source>
        <dbReference type="SAM" id="MobiDB-lite"/>
    </source>
</evidence>
<comment type="caution">
    <text evidence="3">The sequence shown here is derived from an EMBL/GenBank/DDBJ whole genome shotgun (WGS) entry which is preliminary data.</text>
</comment>
<feature type="transmembrane region" description="Helical" evidence="2">
    <location>
        <begin position="53"/>
        <end position="76"/>
    </location>
</feature>
<evidence type="ECO:0000313" key="4">
    <source>
        <dbReference type="Proteomes" id="UP000499080"/>
    </source>
</evidence>
<evidence type="ECO:0000256" key="2">
    <source>
        <dbReference type="SAM" id="Phobius"/>
    </source>
</evidence>
<feature type="compositionally biased region" description="Acidic residues" evidence="1">
    <location>
        <begin position="202"/>
        <end position="214"/>
    </location>
</feature>
<keyword evidence="2" id="KW-0812">Transmembrane</keyword>
<organism evidence="3 4">
    <name type="scientific">Araneus ventricosus</name>
    <name type="common">Orbweaver spider</name>
    <name type="synonym">Epeira ventricosa</name>
    <dbReference type="NCBI Taxonomy" id="182803"/>
    <lineage>
        <taxon>Eukaryota</taxon>
        <taxon>Metazoa</taxon>
        <taxon>Ecdysozoa</taxon>
        <taxon>Arthropoda</taxon>
        <taxon>Chelicerata</taxon>
        <taxon>Arachnida</taxon>
        <taxon>Araneae</taxon>
        <taxon>Araneomorphae</taxon>
        <taxon>Entelegynae</taxon>
        <taxon>Araneoidea</taxon>
        <taxon>Araneidae</taxon>
        <taxon>Araneus</taxon>
    </lineage>
</organism>
<dbReference type="Proteomes" id="UP000499080">
    <property type="component" value="Unassembled WGS sequence"/>
</dbReference>
<reference evidence="3 4" key="1">
    <citation type="journal article" date="2019" name="Sci. Rep.">
        <title>Orb-weaving spider Araneus ventricosus genome elucidates the spidroin gene catalogue.</title>
        <authorList>
            <person name="Kono N."/>
            <person name="Nakamura H."/>
            <person name="Ohtoshi R."/>
            <person name="Moran D.A.P."/>
            <person name="Shinohara A."/>
            <person name="Yoshida Y."/>
            <person name="Fujiwara M."/>
            <person name="Mori M."/>
            <person name="Tomita M."/>
            <person name="Arakawa K."/>
        </authorList>
    </citation>
    <scope>NUCLEOTIDE SEQUENCE [LARGE SCALE GENOMIC DNA]</scope>
</reference>
<feature type="region of interest" description="Disordered" evidence="1">
    <location>
        <begin position="187"/>
        <end position="214"/>
    </location>
</feature>
<keyword evidence="4" id="KW-1185">Reference proteome</keyword>
<name>A0A4Y2LLF4_ARAVE</name>
<gene>
    <name evidence="3" type="ORF">AVEN_137133_1</name>
</gene>
<evidence type="ECO:0000313" key="3">
    <source>
        <dbReference type="EMBL" id="GBN14167.1"/>
    </source>
</evidence>
<sequence>MTRTATEMTLDLSVLFFFRLICLILGEVLTWYVHNWLFNLFPADRKPNIVTQILFFFICVIFSSFVGYPLLVLLSFFLFCSYYPYANSVFLCYFFFSWMKPKFVSFLHEETQQLEEPRGESDFTHEMNIPELDQPEDALRNRRSQEVATRPSSFITESLEGTHGMIIPGLDQAEIWRYRQTQEVIPEQSRKFDHNHQVPEDSSSEDLSDTEDPLWDPRHLTHMLRPSYLAHILGPSPLGDVASLSSNGTSVSGSSKSTVRKKRQRPKVVDFHKPKRRKKKPTAPSQ</sequence>